<evidence type="ECO:0000313" key="1">
    <source>
        <dbReference type="EMBL" id="WNL50569.1"/>
    </source>
</evidence>
<dbReference type="SUPFAM" id="SSF52309">
    <property type="entry name" value="N-(deoxy)ribosyltransferase-like"/>
    <property type="match status" value="1"/>
</dbReference>
<evidence type="ECO:0000313" key="2">
    <source>
        <dbReference type="Proteomes" id="UP001432215"/>
    </source>
</evidence>
<dbReference type="InterPro" id="IPR025518">
    <property type="entry name" value="DUF4406"/>
</dbReference>
<name>A0AAX4B1S6_9CAUD</name>
<dbReference type="EMBL" id="OR351070">
    <property type="protein sequence ID" value="WNL50569.1"/>
    <property type="molecule type" value="Genomic_DNA"/>
</dbReference>
<proteinExistence type="predicted"/>
<dbReference type="Pfam" id="PF14359">
    <property type="entry name" value="DUF4406"/>
    <property type="match status" value="1"/>
</dbReference>
<reference evidence="1" key="1">
    <citation type="submission" date="2023-07" db="EMBL/GenBank/DDBJ databases">
        <title>Prophages of P. aeruginosa: insights into their role through their activity, abundance and persistence.</title>
        <authorList>
            <person name="Kyrkou I."/>
        </authorList>
    </citation>
    <scope>NUCLEOTIDE SEQUENCE</scope>
</reference>
<accession>A0AAX4B1S6</accession>
<protein>
    <recommendedName>
        <fullName evidence="3">DUF4406 domain-containing protein</fullName>
    </recommendedName>
</protein>
<organism evidence="1 2">
    <name type="scientific">Pseudomonas phage Riah</name>
    <dbReference type="NCBI Taxonomy" id="3075860"/>
    <lineage>
        <taxon>Viruses</taxon>
        <taxon>Duplodnaviria</taxon>
        <taxon>Heunggongvirae</taxon>
        <taxon>Uroviricota</taxon>
        <taxon>Caudoviricetes</taxon>
    </lineage>
</organism>
<dbReference type="Proteomes" id="UP001432215">
    <property type="component" value="Segment"/>
</dbReference>
<evidence type="ECO:0008006" key="3">
    <source>
        <dbReference type="Google" id="ProtNLM"/>
    </source>
</evidence>
<dbReference type="Gene3D" id="3.40.50.10400">
    <property type="entry name" value="Hypothetical protein PA1492"/>
    <property type="match status" value="1"/>
</dbReference>
<sequence>MKHRVYLSGPMTGIADFNYPAFNAEEKRIRALGYMVENPAVNMVYRGSPWETFMRDGIKRLMDCDILALLPGWERSRGANIERNLAITLGMHVVDAEALPEPDFVCKCRAIQFTCCGIPSDNDPFVCRRLAGMPAYLSPEDQLATARKALEQIAALTDVSTGGIGMDVLQIAKQALSN</sequence>